<dbReference type="Proteomes" id="UP000050430">
    <property type="component" value="Unassembled WGS sequence"/>
</dbReference>
<keyword evidence="2" id="KW-0479">Metal-binding</keyword>
<dbReference type="InterPro" id="IPR013785">
    <property type="entry name" value="Aldolase_TIM"/>
</dbReference>
<dbReference type="PANTHER" id="PTHR11228">
    <property type="entry name" value="RADICAL SAM DOMAIN PROTEIN"/>
    <property type="match status" value="1"/>
</dbReference>
<evidence type="ECO:0000259" key="5">
    <source>
        <dbReference type="PROSITE" id="PS51918"/>
    </source>
</evidence>
<dbReference type="CDD" id="cd01335">
    <property type="entry name" value="Radical_SAM"/>
    <property type="match status" value="1"/>
</dbReference>
<dbReference type="STRING" id="229920.ADM99_15275"/>
<dbReference type="InterPro" id="IPR007197">
    <property type="entry name" value="rSAM"/>
</dbReference>
<dbReference type="PROSITE" id="PS51918">
    <property type="entry name" value="RADICAL_SAM"/>
    <property type="match status" value="1"/>
</dbReference>
<evidence type="ECO:0000256" key="4">
    <source>
        <dbReference type="ARBA" id="ARBA00023014"/>
    </source>
</evidence>
<evidence type="ECO:0000256" key="1">
    <source>
        <dbReference type="ARBA" id="ARBA00022691"/>
    </source>
</evidence>
<evidence type="ECO:0000313" key="7">
    <source>
        <dbReference type="Proteomes" id="UP000050430"/>
    </source>
</evidence>
<comment type="caution">
    <text evidence="6">The sequence shown here is derived from an EMBL/GenBank/DDBJ whole genome shotgun (WGS) entry which is preliminary data.</text>
</comment>
<dbReference type="SFLD" id="SFLDG01067">
    <property type="entry name" value="SPASM/twitch_domain_containing"/>
    <property type="match status" value="1"/>
</dbReference>
<name>A0A0N8GKS2_9CHLR</name>
<feature type="domain" description="Radical SAM core" evidence="5">
    <location>
        <begin position="14"/>
        <end position="224"/>
    </location>
</feature>
<dbReference type="RefSeq" id="WP_062422384.1">
    <property type="nucleotide sequence ID" value="NZ_BBYA01000010.1"/>
</dbReference>
<dbReference type="Pfam" id="PF04055">
    <property type="entry name" value="Radical_SAM"/>
    <property type="match status" value="1"/>
</dbReference>
<evidence type="ECO:0000313" key="6">
    <source>
        <dbReference type="EMBL" id="KPL70490.1"/>
    </source>
</evidence>
<keyword evidence="1" id="KW-0949">S-adenosyl-L-methionine</keyword>
<organism evidence="6 7">
    <name type="scientific">Leptolinea tardivitalis</name>
    <dbReference type="NCBI Taxonomy" id="229920"/>
    <lineage>
        <taxon>Bacteria</taxon>
        <taxon>Bacillati</taxon>
        <taxon>Chloroflexota</taxon>
        <taxon>Anaerolineae</taxon>
        <taxon>Anaerolineales</taxon>
        <taxon>Anaerolineaceae</taxon>
        <taxon>Leptolinea</taxon>
    </lineage>
</organism>
<keyword evidence="7" id="KW-1185">Reference proteome</keyword>
<dbReference type="GO" id="GO:0051536">
    <property type="term" value="F:iron-sulfur cluster binding"/>
    <property type="evidence" value="ECO:0007669"/>
    <property type="project" value="UniProtKB-KW"/>
</dbReference>
<dbReference type="OrthoDB" id="9810775at2"/>
<dbReference type="GO" id="GO:0046872">
    <property type="term" value="F:metal ion binding"/>
    <property type="evidence" value="ECO:0007669"/>
    <property type="project" value="UniProtKB-KW"/>
</dbReference>
<evidence type="ECO:0000256" key="3">
    <source>
        <dbReference type="ARBA" id="ARBA00023004"/>
    </source>
</evidence>
<accession>A0A0N8GKS2</accession>
<keyword evidence="3" id="KW-0408">Iron</keyword>
<dbReference type="Gene3D" id="3.20.20.70">
    <property type="entry name" value="Aldolase class I"/>
    <property type="match status" value="1"/>
</dbReference>
<dbReference type="AlphaFoldDB" id="A0A0N8GKS2"/>
<dbReference type="EMBL" id="LGCK01000014">
    <property type="protein sequence ID" value="KPL70490.1"/>
    <property type="molecule type" value="Genomic_DNA"/>
</dbReference>
<reference evidence="6 7" key="1">
    <citation type="submission" date="2015-07" db="EMBL/GenBank/DDBJ databases">
        <title>Genome sequence of Leptolinea tardivitalis DSM 16556.</title>
        <authorList>
            <person name="Hemp J."/>
            <person name="Ward L.M."/>
            <person name="Pace L.A."/>
            <person name="Fischer W.W."/>
        </authorList>
    </citation>
    <scope>NUCLEOTIDE SEQUENCE [LARGE SCALE GENOMIC DNA]</scope>
    <source>
        <strain evidence="6 7">YMTK-2</strain>
    </source>
</reference>
<protein>
    <recommendedName>
        <fullName evidence="5">Radical SAM core domain-containing protein</fullName>
    </recommendedName>
</protein>
<gene>
    <name evidence="6" type="ORF">ADM99_15275</name>
</gene>
<dbReference type="SFLD" id="SFLDS00029">
    <property type="entry name" value="Radical_SAM"/>
    <property type="match status" value="1"/>
</dbReference>
<dbReference type="PANTHER" id="PTHR11228:SF7">
    <property type="entry name" value="PQQA PEPTIDE CYCLASE"/>
    <property type="match status" value="1"/>
</dbReference>
<dbReference type="InterPro" id="IPR050377">
    <property type="entry name" value="Radical_SAM_PqqE_MftC-like"/>
</dbReference>
<keyword evidence="4" id="KW-0411">Iron-sulfur</keyword>
<dbReference type="SUPFAM" id="SSF102114">
    <property type="entry name" value="Radical SAM enzymes"/>
    <property type="match status" value="1"/>
</dbReference>
<dbReference type="InterPro" id="IPR058240">
    <property type="entry name" value="rSAM_sf"/>
</dbReference>
<evidence type="ECO:0000256" key="2">
    <source>
        <dbReference type="ARBA" id="ARBA00022723"/>
    </source>
</evidence>
<sequence length="404" mass="46606">MLEKRDFYRLPWSMNDNPIAWIEITDICNIHCEGCYRQYKTGHKSLEQLKEEVLFFKKWRNPDNFSIAGGEPLIYPQIIDLVAFMKQQGIKPVILTNGLALTPDLLHELKKAGLAGFTMHIDSHQNRPHWNNKTEKELNDLRQMYADMVSREGGLYLVFNSTVYPSTYHEIPDVVRWGQQNFEKVQGLVFITYRTMTLDDSVGIDIRDQQVDLSKLSYTRDRFDEKFITSNEVYQIIKDNFPEYEASGYLGGSIRHDSYKWLIGALVGGKDKAYGSVGKKTMEVAQIGHHWYTGRYLAYLSTARIGPKIFLLAPWDKTLRQAWKNRLRDVIKHPGKVFESVNMQSIGIIQAPDLLPDGRADMCDSCPDITIYDGKFVNSCRLDEYRQFGGFISVLEKKEENVSS</sequence>
<proteinExistence type="predicted"/>
<dbReference type="GO" id="GO:0003824">
    <property type="term" value="F:catalytic activity"/>
    <property type="evidence" value="ECO:0007669"/>
    <property type="project" value="InterPro"/>
</dbReference>